<dbReference type="Proteomes" id="UP000275747">
    <property type="component" value="Chromosome"/>
</dbReference>
<name>A0A2A7SZW7_ENTFC</name>
<evidence type="ECO:0000313" key="4">
    <source>
        <dbReference type="Proteomes" id="UP000448762"/>
    </source>
</evidence>
<proteinExistence type="predicted"/>
<dbReference type="AlphaFoldDB" id="A0A2A7SZW7"/>
<reference evidence="1 3" key="2">
    <citation type="submission" date="2018-10" db="EMBL/GenBank/DDBJ databases">
        <title>Escaping from acidified nitrite in gastric host defense: Transcriptomic basis for resistance to free nitrous acid in Enterococcus faecalis.</title>
        <authorList>
            <person name="Yu Z."/>
            <person name="Shi D."/>
            <person name="Liu W."/>
            <person name="Meng F."/>
        </authorList>
    </citation>
    <scope>NUCLEOTIDE SEQUENCE [LARGE SCALE GENOMIC DNA]</scope>
    <source>
        <strain evidence="1 3">JE1</strain>
    </source>
</reference>
<dbReference type="Proteomes" id="UP000448762">
    <property type="component" value="Unassembled WGS sequence"/>
</dbReference>
<dbReference type="EMBL" id="QOVC01000004">
    <property type="protein sequence ID" value="KAA0691015.1"/>
    <property type="molecule type" value="Genomic_DNA"/>
</dbReference>
<evidence type="ECO:0000313" key="1">
    <source>
        <dbReference type="EMBL" id="AYM73719.1"/>
    </source>
</evidence>
<dbReference type="EMBL" id="CP033041">
    <property type="protein sequence ID" value="AYM73719.1"/>
    <property type="molecule type" value="Genomic_DNA"/>
</dbReference>
<protein>
    <submittedName>
        <fullName evidence="2">Uncharacterized protein</fullName>
    </submittedName>
</protein>
<reference evidence="2 4" key="1">
    <citation type="submission" date="2018-07" db="EMBL/GenBank/DDBJ databases">
        <title>High quality draft genome sequencing of Enterococcus faecium exhibiting probiotic potential isolated from mucus of freshwater fish.</title>
        <authorList>
            <person name="El-Jeni R."/>
            <person name="Ghedira K."/>
            <person name="Abdelhak S."/>
            <person name="El-Bour M."/>
            <person name="Bouhaouala-Zahar B."/>
        </authorList>
    </citation>
    <scope>NUCLEOTIDE SEQUENCE [LARGE SCALE GENOMIC DNA]</scope>
    <source>
        <strain evidence="2 4">R.A73</strain>
    </source>
</reference>
<accession>A0A2A7SZW7</accession>
<gene>
    <name evidence="1" type="ORF">D9Z05_10880</name>
    <name evidence="2" type="ORF">DTX73_05750</name>
</gene>
<evidence type="ECO:0000313" key="2">
    <source>
        <dbReference type="EMBL" id="KAA0691015.1"/>
    </source>
</evidence>
<sequence>MRKKELQKYAMLDRQKNSGKRDKKESAWILSCLLIHVDERVFPKTLYNVIIVHLLSLLQ</sequence>
<organism evidence="2 4">
    <name type="scientific">Enterococcus faecium</name>
    <name type="common">Streptococcus faecium</name>
    <dbReference type="NCBI Taxonomy" id="1352"/>
    <lineage>
        <taxon>Bacteria</taxon>
        <taxon>Bacillati</taxon>
        <taxon>Bacillota</taxon>
        <taxon>Bacilli</taxon>
        <taxon>Lactobacillales</taxon>
        <taxon>Enterococcaceae</taxon>
        <taxon>Enterococcus</taxon>
    </lineage>
</organism>
<evidence type="ECO:0000313" key="3">
    <source>
        <dbReference type="Proteomes" id="UP000275747"/>
    </source>
</evidence>